<dbReference type="GO" id="GO:0003723">
    <property type="term" value="F:RNA binding"/>
    <property type="evidence" value="ECO:0007669"/>
    <property type="project" value="InterPro"/>
</dbReference>
<dbReference type="InterPro" id="IPR020095">
    <property type="entry name" value="PsdUridine_synth_TruA_C"/>
</dbReference>
<accession>A0A2W7NSB4</accession>
<dbReference type="Pfam" id="PF01416">
    <property type="entry name" value="PseudoU_synth_1"/>
    <property type="match status" value="1"/>
</dbReference>
<dbReference type="HAMAP" id="MF_00171">
    <property type="entry name" value="TruA"/>
    <property type="match status" value="1"/>
</dbReference>
<dbReference type="InterPro" id="IPR001406">
    <property type="entry name" value="PsdUridine_synth_TruA"/>
</dbReference>
<dbReference type="EC" id="5.4.99.12" evidence="4"/>
<dbReference type="InterPro" id="IPR020103">
    <property type="entry name" value="PsdUridine_synth_cat_dom_sf"/>
</dbReference>
<dbReference type="GO" id="GO:0160147">
    <property type="term" value="F:tRNA pseudouridine(38-40) synthase activity"/>
    <property type="evidence" value="ECO:0007669"/>
    <property type="project" value="UniProtKB-EC"/>
</dbReference>
<dbReference type="PANTHER" id="PTHR11142">
    <property type="entry name" value="PSEUDOURIDYLATE SYNTHASE"/>
    <property type="match status" value="1"/>
</dbReference>
<comment type="similarity">
    <text evidence="1 4 7">Belongs to the tRNA pseudouridine synthase TruA family.</text>
</comment>
<dbReference type="EMBL" id="QKZK01000004">
    <property type="protein sequence ID" value="PZX19514.1"/>
    <property type="molecule type" value="Genomic_DNA"/>
</dbReference>
<dbReference type="SUPFAM" id="SSF55120">
    <property type="entry name" value="Pseudouridine synthase"/>
    <property type="match status" value="1"/>
</dbReference>
<evidence type="ECO:0000256" key="5">
    <source>
        <dbReference type="PIRSR" id="PIRSR001430-1"/>
    </source>
</evidence>
<dbReference type="PIRSF" id="PIRSF001430">
    <property type="entry name" value="tRNA_psdUrid_synth"/>
    <property type="match status" value="1"/>
</dbReference>
<reference evidence="9 10" key="1">
    <citation type="submission" date="2018-06" db="EMBL/GenBank/DDBJ databases">
        <title>Genomic Encyclopedia of Archaeal and Bacterial Type Strains, Phase II (KMG-II): from individual species to whole genera.</title>
        <authorList>
            <person name="Goeker M."/>
        </authorList>
    </citation>
    <scope>NUCLEOTIDE SEQUENCE [LARGE SCALE GENOMIC DNA]</scope>
    <source>
        <strain evidence="9 10">DSM 6779</strain>
    </source>
</reference>
<keyword evidence="10" id="KW-1185">Reference proteome</keyword>
<evidence type="ECO:0000256" key="3">
    <source>
        <dbReference type="ARBA" id="ARBA00023235"/>
    </source>
</evidence>
<name>A0A2W7NSB4_9BACT</name>
<comment type="catalytic activity">
    <reaction evidence="4 7">
        <text>uridine(38/39/40) in tRNA = pseudouridine(38/39/40) in tRNA</text>
        <dbReference type="Rhea" id="RHEA:22376"/>
        <dbReference type="Rhea" id="RHEA-COMP:10085"/>
        <dbReference type="Rhea" id="RHEA-COMP:10087"/>
        <dbReference type="ChEBI" id="CHEBI:65314"/>
        <dbReference type="ChEBI" id="CHEBI:65315"/>
        <dbReference type="EC" id="5.4.99.12"/>
    </reaction>
</comment>
<organism evidence="9 10">
    <name type="scientific">Breznakibacter xylanolyticus</name>
    <dbReference type="NCBI Taxonomy" id="990"/>
    <lineage>
        <taxon>Bacteria</taxon>
        <taxon>Pseudomonadati</taxon>
        <taxon>Bacteroidota</taxon>
        <taxon>Bacteroidia</taxon>
        <taxon>Marinilabiliales</taxon>
        <taxon>Marinilabiliaceae</taxon>
        <taxon>Breznakibacter</taxon>
    </lineage>
</organism>
<comment type="caution">
    <text evidence="9">The sequence shown here is derived from an EMBL/GenBank/DDBJ whole genome shotgun (WGS) entry which is preliminary data.</text>
</comment>
<evidence type="ECO:0000256" key="4">
    <source>
        <dbReference type="HAMAP-Rule" id="MF_00171"/>
    </source>
</evidence>
<feature type="active site" description="Nucleophile" evidence="4 5">
    <location>
        <position position="73"/>
    </location>
</feature>
<dbReference type="AlphaFoldDB" id="A0A2W7NSB4"/>
<keyword evidence="2 4" id="KW-0819">tRNA processing</keyword>
<evidence type="ECO:0000256" key="2">
    <source>
        <dbReference type="ARBA" id="ARBA00022694"/>
    </source>
</evidence>
<keyword evidence="3 4" id="KW-0413">Isomerase</keyword>
<evidence type="ECO:0000256" key="6">
    <source>
        <dbReference type="PIRSR" id="PIRSR001430-2"/>
    </source>
</evidence>
<evidence type="ECO:0000256" key="1">
    <source>
        <dbReference type="ARBA" id="ARBA00009375"/>
    </source>
</evidence>
<dbReference type="Gene3D" id="3.30.70.660">
    <property type="entry name" value="Pseudouridine synthase I, catalytic domain, C-terminal subdomain"/>
    <property type="match status" value="1"/>
</dbReference>
<comment type="subunit">
    <text evidence="4">Homodimer.</text>
</comment>
<protein>
    <recommendedName>
        <fullName evidence="4">tRNA pseudouridine synthase A</fullName>
        <ecNumber evidence="4">5.4.99.12</ecNumber>
    </recommendedName>
    <alternativeName>
        <fullName evidence="4">tRNA pseudouridine(38-40) synthase</fullName>
    </alternativeName>
    <alternativeName>
        <fullName evidence="4">tRNA pseudouridylate synthase I</fullName>
    </alternativeName>
    <alternativeName>
        <fullName evidence="4">tRNA-uridine isomerase I</fullName>
    </alternativeName>
</protein>
<dbReference type="InterPro" id="IPR020094">
    <property type="entry name" value="TruA/RsuA/RluB/E/F_N"/>
</dbReference>
<dbReference type="GO" id="GO:0031119">
    <property type="term" value="P:tRNA pseudouridine synthesis"/>
    <property type="evidence" value="ECO:0007669"/>
    <property type="project" value="UniProtKB-UniRule"/>
</dbReference>
<dbReference type="Gene3D" id="3.30.70.580">
    <property type="entry name" value="Pseudouridine synthase I, catalytic domain, N-terminal subdomain"/>
    <property type="match status" value="1"/>
</dbReference>
<sequence length="282" mass="32954">MFEWESYICKKCIQSTRSIHKTLRYFLHIGFNGFQYRGWQRLPGIISVQQVIEEALTAILKQPIEIVGCGRTDAQVNASQYFFHMDVADPWDFDLMYRLNKRLPPDISIYDIFTMHGLPHARFDAISRSYDYLMHSYKDPYLHPISSLYNLAELDVDLMQQAVAILPRYNDYYALCKKPNKNDHTICNVSEAWLLTDDKRERMQFHISSNRFLGGMIRIIVHKLLEIGQKKLTVEAFETILADKKTPSSIKSALPQGLHLSKVTYPYLDIPTRSQFMTFLEK</sequence>
<dbReference type="Proteomes" id="UP000249239">
    <property type="component" value="Unassembled WGS sequence"/>
</dbReference>
<evidence type="ECO:0000259" key="8">
    <source>
        <dbReference type="Pfam" id="PF01416"/>
    </source>
</evidence>
<evidence type="ECO:0000256" key="7">
    <source>
        <dbReference type="RuleBase" id="RU003792"/>
    </source>
</evidence>
<evidence type="ECO:0000313" key="10">
    <source>
        <dbReference type="Proteomes" id="UP000249239"/>
    </source>
</evidence>
<comment type="caution">
    <text evidence="4">Lacks conserved residue(s) required for the propagation of feature annotation.</text>
</comment>
<comment type="function">
    <text evidence="4">Formation of pseudouridine at positions 38, 39 and 40 in the anticodon stem and loop of transfer RNAs.</text>
</comment>
<evidence type="ECO:0000313" key="9">
    <source>
        <dbReference type="EMBL" id="PZX19514.1"/>
    </source>
</evidence>
<dbReference type="InterPro" id="IPR020097">
    <property type="entry name" value="PsdUridine_synth_TruA_a/b_dom"/>
</dbReference>
<gene>
    <name evidence="4" type="primary">truA</name>
    <name evidence="9" type="ORF">LX69_00782</name>
</gene>
<proteinExistence type="inferred from homology"/>
<feature type="binding site" evidence="4 6">
    <location>
        <position position="130"/>
    </location>
    <ligand>
        <name>substrate</name>
    </ligand>
</feature>
<dbReference type="PANTHER" id="PTHR11142:SF0">
    <property type="entry name" value="TRNA PSEUDOURIDINE SYNTHASE-LIKE 1"/>
    <property type="match status" value="1"/>
</dbReference>
<feature type="domain" description="Pseudouridine synthase I TruA alpha/beta" evidence="8">
    <location>
        <begin position="170"/>
        <end position="266"/>
    </location>
</feature>